<keyword evidence="2" id="KW-0812">Transmembrane</keyword>
<organism evidence="4 5">
    <name type="scientific">Myriangium duriaei CBS 260.36</name>
    <dbReference type="NCBI Taxonomy" id="1168546"/>
    <lineage>
        <taxon>Eukaryota</taxon>
        <taxon>Fungi</taxon>
        <taxon>Dikarya</taxon>
        <taxon>Ascomycota</taxon>
        <taxon>Pezizomycotina</taxon>
        <taxon>Dothideomycetes</taxon>
        <taxon>Dothideomycetidae</taxon>
        <taxon>Myriangiales</taxon>
        <taxon>Myriangiaceae</taxon>
        <taxon>Myriangium</taxon>
    </lineage>
</organism>
<evidence type="ECO:0000256" key="2">
    <source>
        <dbReference type="SAM" id="Phobius"/>
    </source>
</evidence>
<proteinExistence type="predicted"/>
<dbReference type="Gene3D" id="3.40.50.1820">
    <property type="entry name" value="alpha/beta hydrolase"/>
    <property type="match status" value="1"/>
</dbReference>
<feature type="transmembrane region" description="Helical" evidence="2">
    <location>
        <begin position="20"/>
        <end position="42"/>
    </location>
</feature>
<keyword evidence="1" id="KW-0378">Hydrolase</keyword>
<dbReference type="OrthoDB" id="408631at2759"/>
<keyword evidence="5" id="KW-1185">Reference proteome</keyword>
<dbReference type="InterPro" id="IPR013094">
    <property type="entry name" value="AB_hydrolase_3"/>
</dbReference>
<evidence type="ECO:0000313" key="4">
    <source>
        <dbReference type="EMBL" id="KAF2148044.1"/>
    </source>
</evidence>
<comment type="caution">
    <text evidence="4">The sequence shown here is derived from an EMBL/GenBank/DDBJ whole genome shotgun (WGS) entry which is preliminary data.</text>
</comment>
<dbReference type="Pfam" id="PF07859">
    <property type="entry name" value="Abhydrolase_3"/>
    <property type="match status" value="1"/>
</dbReference>
<dbReference type="PANTHER" id="PTHR48081:SF11">
    <property type="entry name" value="ALPHA_BETA HYDROLASE FOLD-3 DOMAIN-CONTAINING PROTEIN-RELATED"/>
    <property type="match status" value="1"/>
</dbReference>
<dbReference type="Proteomes" id="UP000799439">
    <property type="component" value="Unassembled WGS sequence"/>
</dbReference>
<evidence type="ECO:0000313" key="5">
    <source>
        <dbReference type="Proteomes" id="UP000799439"/>
    </source>
</evidence>
<reference evidence="4" key="1">
    <citation type="journal article" date="2020" name="Stud. Mycol.">
        <title>101 Dothideomycetes genomes: a test case for predicting lifestyles and emergence of pathogens.</title>
        <authorList>
            <person name="Haridas S."/>
            <person name="Albert R."/>
            <person name="Binder M."/>
            <person name="Bloem J."/>
            <person name="Labutti K."/>
            <person name="Salamov A."/>
            <person name="Andreopoulos B."/>
            <person name="Baker S."/>
            <person name="Barry K."/>
            <person name="Bills G."/>
            <person name="Bluhm B."/>
            <person name="Cannon C."/>
            <person name="Castanera R."/>
            <person name="Culley D."/>
            <person name="Daum C."/>
            <person name="Ezra D."/>
            <person name="Gonzalez J."/>
            <person name="Henrissat B."/>
            <person name="Kuo A."/>
            <person name="Liang C."/>
            <person name="Lipzen A."/>
            <person name="Lutzoni F."/>
            <person name="Magnuson J."/>
            <person name="Mondo S."/>
            <person name="Nolan M."/>
            <person name="Ohm R."/>
            <person name="Pangilinan J."/>
            <person name="Park H.-J."/>
            <person name="Ramirez L."/>
            <person name="Alfaro M."/>
            <person name="Sun H."/>
            <person name="Tritt A."/>
            <person name="Yoshinaga Y."/>
            <person name="Zwiers L.-H."/>
            <person name="Turgeon B."/>
            <person name="Goodwin S."/>
            <person name="Spatafora J."/>
            <person name="Crous P."/>
            <person name="Grigoriev I."/>
        </authorList>
    </citation>
    <scope>NUCLEOTIDE SEQUENCE</scope>
    <source>
        <strain evidence="4">CBS 260.36</strain>
    </source>
</reference>
<evidence type="ECO:0000259" key="3">
    <source>
        <dbReference type="Pfam" id="PF07859"/>
    </source>
</evidence>
<dbReference type="SUPFAM" id="SSF53474">
    <property type="entry name" value="alpha/beta-Hydrolases"/>
    <property type="match status" value="1"/>
</dbReference>
<dbReference type="EMBL" id="ML996094">
    <property type="protein sequence ID" value="KAF2148044.1"/>
    <property type="molecule type" value="Genomic_DNA"/>
</dbReference>
<protein>
    <submittedName>
        <fullName evidence="4">Alpha/beta-hydrolase</fullName>
    </submittedName>
</protein>
<sequence length="382" mass="42438">MSTTASGHDPNPNRGKVSILQWLHAAVLLAFLIPSTTIICVLRRLLFKTPLSFGTDLQRSFGRNVRWMPRAVVRWVLNQRRLPAILESPRVKSRKRPLCQEVLKEDFAGWWVSITETPPNECDVVILFIHGGAYHLGHPLMTLPQLLRVMEILETNGKSAAVFALNYPLAPEAQFPRQYESALAAYEYLTQSEKINPTRIAVHGESAGGHLVIALLHELYKARTVRPGASFLLSPWLNLTNSGTSFQEHKYLDTLTKSGLDRAVDILISASQRTTHPYLNFALPAKAGLSWKDILPAKNFVTLGSDEALVDDVEKFVAYAHQDGVDITLDVSPGMAHAWQSIVDVRDMSAYLALPPDADVAQLMKGAANIAKGYLELLRVNF</sequence>
<name>A0A9P4ISU6_9PEZI</name>
<dbReference type="InterPro" id="IPR050300">
    <property type="entry name" value="GDXG_lipolytic_enzyme"/>
</dbReference>
<dbReference type="InterPro" id="IPR029058">
    <property type="entry name" value="AB_hydrolase_fold"/>
</dbReference>
<dbReference type="AlphaFoldDB" id="A0A9P4ISU6"/>
<dbReference type="PANTHER" id="PTHR48081">
    <property type="entry name" value="AB HYDROLASE SUPERFAMILY PROTEIN C4A8.06C"/>
    <property type="match status" value="1"/>
</dbReference>
<keyword evidence="2" id="KW-1133">Transmembrane helix</keyword>
<accession>A0A9P4ISU6</accession>
<feature type="domain" description="Alpha/beta hydrolase fold-3" evidence="3">
    <location>
        <begin position="126"/>
        <end position="340"/>
    </location>
</feature>
<keyword evidence="2" id="KW-0472">Membrane</keyword>
<gene>
    <name evidence="4" type="ORF">K461DRAFT_272227</name>
</gene>
<dbReference type="GO" id="GO:0016787">
    <property type="term" value="F:hydrolase activity"/>
    <property type="evidence" value="ECO:0007669"/>
    <property type="project" value="UniProtKB-KW"/>
</dbReference>
<evidence type="ECO:0000256" key="1">
    <source>
        <dbReference type="ARBA" id="ARBA00022801"/>
    </source>
</evidence>